<feature type="region of interest" description="Disordered" evidence="3">
    <location>
        <begin position="527"/>
        <end position="572"/>
    </location>
</feature>
<dbReference type="AlphaFoldDB" id="A0A6G1L8C8"/>
<feature type="compositionally biased region" description="Low complexity" evidence="3">
    <location>
        <begin position="757"/>
        <end position="769"/>
    </location>
</feature>
<feature type="transmembrane region" description="Helical" evidence="4">
    <location>
        <begin position="668"/>
        <end position="694"/>
    </location>
</feature>
<organism evidence="5 6">
    <name type="scientific">Teratosphaeria nubilosa</name>
    <dbReference type="NCBI Taxonomy" id="161662"/>
    <lineage>
        <taxon>Eukaryota</taxon>
        <taxon>Fungi</taxon>
        <taxon>Dikarya</taxon>
        <taxon>Ascomycota</taxon>
        <taxon>Pezizomycotina</taxon>
        <taxon>Dothideomycetes</taxon>
        <taxon>Dothideomycetidae</taxon>
        <taxon>Mycosphaerellales</taxon>
        <taxon>Teratosphaeriaceae</taxon>
        <taxon>Teratosphaeria</taxon>
    </lineage>
</organism>
<feature type="compositionally biased region" description="Polar residues" evidence="3">
    <location>
        <begin position="744"/>
        <end position="755"/>
    </location>
</feature>
<dbReference type="Proteomes" id="UP000799436">
    <property type="component" value="Unassembled WGS sequence"/>
</dbReference>
<keyword evidence="6" id="KW-1185">Reference proteome</keyword>
<sequence>MNERQRRRSVFHEIGLDNPGPAPIRNPLGKERPQSVRFRSRDDVHVVDRNEDVDVIEAPDLNDEPQATPAPTTPRLLSRRPMMDRIGAILLLFAIALPLLRDTPWLGKSATLPLQPVEGGVIPRDASTRTGPGVSRRSDSPTDVCFRWAQQSAIVNGTLYLYGGEASTSADQTENTWNNDFLTLDLTKSWQIASPSLTGLPQPSGPPSVALGYLWNSYDSLYLYGGEFSWKPVESPTAFSLWEYDIVSQSWTEHSDPTTSSGDSAPDNGVAVQRAAEGAGVSVPSLGRGFYFGGHQDGYTTQGWSQSVPRIYLQSLLEFNYPGYTNDAVTALSSGKTAGTDGNYRNITEGGLQQSAGFTERADGLLVYVPGFGDQGILLALAGGTNETFTQMNEIDVYDIANSTWYKQSTSGSTPNMRVNPCAVAASAPDGSSTNIYMFGGQNLIPYDNQTEYNDMWILTLPSFTWIEVDQGNQSVPYGRSGHTCNIWDAQMVVVGGYVGDQLSCESPGIYVYDLSNVEWIQQFTARSSGTDDGSSSSGSSSGSDSTKTATASGSKSTTSTDFNSTGANNPFNQQAAQIANGSSSGGLEGSYGYTVPQIVIDVIGGGPSGGATVTKPVVTATTGPLATGSAVTYAVTSADGSTATETASAGSGGTGSSSSGGSGGPNIAAIVVGVICGLLFLVACYLAFCLYVYRKQIQLYKRHAEMAQRQAHGEKTPAFAGLLASDSSNKTSDERRRLADGTLRSSESASQNESYGGRSAGNASSSGRPDYGQVRRDSDGSSTDNLLVDHEPTFVGVMLNPRRSLRVINRD</sequence>
<dbReference type="InterPro" id="IPR015915">
    <property type="entry name" value="Kelch-typ_b-propeller"/>
</dbReference>
<dbReference type="EMBL" id="ML995839">
    <property type="protein sequence ID" value="KAF2768890.1"/>
    <property type="molecule type" value="Genomic_DNA"/>
</dbReference>
<dbReference type="PANTHER" id="PTHR46093">
    <property type="entry name" value="ACYL-COA-BINDING DOMAIN-CONTAINING PROTEIN 5"/>
    <property type="match status" value="1"/>
</dbReference>
<dbReference type="Gene3D" id="2.120.10.80">
    <property type="entry name" value="Kelch-type beta propeller"/>
    <property type="match status" value="2"/>
</dbReference>
<feature type="region of interest" description="Disordered" evidence="3">
    <location>
        <begin position="1"/>
        <end position="34"/>
    </location>
</feature>
<evidence type="ECO:0008006" key="7">
    <source>
        <dbReference type="Google" id="ProtNLM"/>
    </source>
</evidence>
<evidence type="ECO:0000256" key="3">
    <source>
        <dbReference type="SAM" id="MobiDB-lite"/>
    </source>
</evidence>
<evidence type="ECO:0000256" key="1">
    <source>
        <dbReference type="ARBA" id="ARBA00022441"/>
    </source>
</evidence>
<keyword evidence="2" id="KW-0677">Repeat</keyword>
<feature type="transmembrane region" description="Helical" evidence="4">
    <location>
        <begin position="82"/>
        <end position="100"/>
    </location>
</feature>
<name>A0A6G1L8C8_9PEZI</name>
<keyword evidence="4" id="KW-0472">Membrane</keyword>
<dbReference type="PANTHER" id="PTHR46093:SF18">
    <property type="entry name" value="FIBRONECTIN TYPE-III DOMAIN-CONTAINING PROTEIN"/>
    <property type="match status" value="1"/>
</dbReference>
<keyword evidence="4" id="KW-1133">Transmembrane helix</keyword>
<dbReference type="OrthoDB" id="10251809at2759"/>
<reference evidence="5" key="1">
    <citation type="journal article" date="2020" name="Stud. Mycol.">
        <title>101 Dothideomycetes genomes: a test case for predicting lifestyles and emergence of pathogens.</title>
        <authorList>
            <person name="Haridas S."/>
            <person name="Albert R."/>
            <person name="Binder M."/>
            <person name="Bloem J."/>
            <person name="Labutti K."/>
            <person name="Salamov A."/>
            <person name="Andreopoulos B."/>
            <person name="Baker S."/>
            <person name="Barry K."/>
            <person name="Bills G."/>
            <person name="Bluhm B."/>
            <person name="Cannon C."/>
            <person name="Castanera R."/>
            <person name="Culley D."/>
            <person name="Daum C."/>
            <person name="Ezra D."/>
            <person name="Gonzalez J."/>
            <person name="Henrissat B."/>
            <person name="Kuo A."/>
            <person name="Liang C."/>
            <person name="Lipzen A."/>
            <person name="Lutzoni F."/>
            <person name="Magnuson J."/>
            <person name="Mondo S."/>
            <person name="Nolan M."/>
            <person name="Ohm R."/>
            <person name="Pangilinan J."/>
            <person name="Park H.-J."/>
            <person name="Ramirez L."/>
            <person name="Alfaro M."/>
            <person name="Sun H."/>
            <person name="Tritt A."/>
            <person name="Yoshinaga Y."/>
            <person name="Zwiers L.-H."/>
            <person name="Turgeon B."/>
            <person name="Goodwin S."/>
            <person name="Spatafora J."/>
            <person name="Crous P."/>
            <person name="Grigoriev I."/>
        </authorList>
    </citation>
    <scope>NUCLEOTIDE SEQUENCE</scope>
    <source>
        <strain evidence="5">CBS 116005</strain>
    </source>
</reference>
<proteinExistence type="predicted"/>
<evidence type="ECO:0000313" key="6">
    <source>
        <dbReference type="Proteomes" id="UP000799436"/>
    </source>
</evidence>
<evidence type="ECO:0000256" key="4">
    <source>
        <dbReference type="SAM" id="Phobius"/>
    </source>
</evidence>
<evidence type="ECO:0000256" key="2">
    <source>
        <dbReference type="ARBA" id="ARBA00022737"/>
    </source>
</evidence>
<feature type="compositionally biased region" description="Low complexity" evidence="3">
    <location>
        <begin position="528"/>
        <end position="562"/>
    </location>
</feature>
<protein>
    <recommendedName>
        <fullName evidence="7">Galactose oxidase</fullName>
    </recommendedName>
</protein>
<dbReference type="SUPFAM" id="SSF117281">
    <property type="entry name" value="Kelch motif"/>
    <property type="match status" value="1"/>
</dbReference>
<feature type="compositionally biased region" description="Polar residues" evidence="3">
    <location>
        <begin position="563"/>
        <end position="572"/>
    </location>
</feature>
<keyword evidence="4" id="KW-0812">Transmembrane</keyword>
<keyword evidence="1" id="KW-0880">Kelch repeat</keyword>
<dbReference type="Pfam" id="PF24681">
    <property type="entry name" value="Kelch_KLHDC2_KLHL20_DRC7"/>
    <property type="match status" value="1"/>
</dbReference>
<gene>
    <name evidence="5" type="ORF">EJ03DRAFT_327850</name>
</gene>
<feature type="compositionally biased region" description="Basic and acidic residues" evidence="3">
    <location>
        <begin position="1"/>
        <end position="15"/>
    </location>
</feature>
<evidence type="ECO:0000313" key="5">
    <source>
        <dbReference type="EMBL" id="KAF2768890.1"/>
    </source>
</evidence>
<feature type="region of interest" description="Disordered" evidence="3">
    <location>
        <begin position="724"/>
        <end position="788"/>
    </location>
</feature>
<accession>A0A6G1L8C8</accession>